<dbReference type="Proteomes" id="UP000023351">
    <property type="component" value="Unassembled WGS sequence"/>
</dbReference>
<accession>X8DQS3</accession>
<comment type="caution">
    <text evidence="1">The sequence shown here is derived from an EMBL/GenBank/DDBJ whole genome shotgun (WGS) entry which is preliminary data.</text>
</comment>
<evidence type="ECO:0000313" key="2">
    <source>
        <dbReference type="Proteomes" id="UP000023351"/>
    </source>
</evidence>
<gene>
    <name evidence="1" type="ORF">I540_2753</name>
</gene>
<dbReference type="EMBL" id="JAOJ01000002">
    <property type="protein sequence ID" value="EUA70759.1"/>
    <property type="molecule type" value="Genomic_DNA"/>
</dbReference>
<sequence>MAPCSVVLAAGTFGLTAVPGLSAGAEPGEGLPSVTDCF</sequence>
<protein>
    <submittedName>
        <fullName evidence="1">Uncharacterized protein</fullName>
    </submittedName>
</protein>
<reference evidence="1 2" key="1">
    <citation type="submission" date="2013-12" db="EMBL/GenBank/DDBJ databases">
        <authorList>
            <person name="Zelazny A."/>
            <person name="Olivier K."/>
            <person name="Holland S."/>
            <person name="Lenaerts A."/>
            <person name="Ordway D."/>
            <person name="DeGroote M.A."/>
            <person name="Parker T."/>
            <person name="Sizemore C."/>
            <person name="Tallon L.J."/>
            <person name="Sadzewicz L.K."/>
            <person name="Sengamalay N."/>
            <person name="Fraser C.M."/>
            <person name="Hine E."/>
            <person name="Shefchek K.A."/>
            <person name="Das S.P."/>
            <person name="Tettelin H."/>
        </authorList>
    </citation>
    <scope>NUCLEOTIDE SEQUENCE [LARGE SCALE GENOMIC DNA]</scope>
    <source>
        <strain evidence="1 2">1513</strain>
    </source>
</reference>
<proteinExistence type="predicted"/>
<evidence type="ECO:0000313" key="1">
    <source>
        <dbReference type="EMBL" id="EUA70759.1"/>
    </source>
</evidence>
<dbReference type="AlphaFoldDB" id="X8DQS3"/>
<name>X8DQS3_9MYCO</name>
<organism evidence="1 2">
    <name type="scientific">Mycobacteroides abscessus subsp. bolletii 1513</name>
    <dbReference type="NCBI Taxonomy" id="1299321"/>
    <lineage>
        <taxon>Bacteria</taxon>
        <taxon>Bacillati</taxon>
        <taxon>Actinomycetota</taxon>
        <taxon>Actinomycetes</taxon>
        <taxon>Mycobacteriales</taxon>
        <taxon>Mycobacteriaceae</taxon>
        <taxon>Mycobacteroides</taxon>
        <taxon>Mycobacteroides abscessus</taxon>
    </lineage>
</organism>